<evidence type="ECO:0000256" key="5">
    <source>
        <dbReference type="ARBA" id="ARBA00022741"/>
    </source>
</evidence>
<dbReference type="Gene3D" id="1.10.287.130">
    <property type="match status" value="1"/>
</dbReference>
<dbReference type="GO" id="GO:0000155">
    <property type="term" value="F:phosphorelay sensor kinase activity"/>
    <property type="evidence" value="ECO:0007669"/>
    <property type="project" value="InterPro"/>
</dbReference>
<keyword evidence="7" id="KW-0067">ATP-binding</keyword>
<keyword evidence="4 10" id="KW-0808">Transferase</keyword>
<dbReference type="AlphaFoldDB" id="A0A517QIG4"/>
<dbReference type="CDD" id="cd00082">
    <property type="entry name" value="HisKA"/>
    <property type="match status" value="1"/>
</dbReference>
<dbReference type="GO" id="GO:0005524">
    <property type="term" value="F:ATP binding"/>
    <property type="evidence" value="ECO:0007669"/>
    <property type="project" value="UniProtKB-KW"/>
</dbReference>
<evidence type="ECO:0000256" key="4">
    <source>
        <dbReference type="ARBA" id="ARBA00022679"/>
    </source>
</evidence>
<comment type="catalytic activity">
    <reaction evidence="1">
        <text>ATP + protein L-histidine = ADP + protein N-phospho-L-histidine.</text>
        <dbReference type="EC" id="2.7.13.3"/>
    </reaction>
</comment>
<evidence type="ECO:0000313" key="11">
    <source>
        <dbReference type="Proteomes" id="UP000315724"/>
    </source>
</evidence>
<accession>A0A517QIG4</accession>
<dbReference type="SUPFAM" id="SSF55874">
    <property type="entry name" value="ATPase domain of HSP90 chaperone/DNA topoisomerase II/histidine kinase"/>
    <property type="match status" value="1"/>
</dbReference>
<dbReference type="PRINTS" id="PR00344">
    <property type="entry name" value="BCTRLSENSOR"/>
</dbReference>
<evidence type="ECO:0000256" key="2">
    <source>
        <dbReference type="ARBA" id="ARBA00012438"/>
    </source>
</evidence>
<evidence type="ECO:0000256" key="3">
    <source>
        <dbReference type="ARBA" id="ARBA00022553"/>
    </source>
</evidence>
<dbReference type="Pfam" id="PF02518">
    <property type="entry name" value="HATPase_c"/>
    <property type="match status" value="1"/>
</dbReference>
<proteinExistence type="predicted"/>
<reference evidence="10 11" key="1">
    <citation type="submission" date="2019-02" db="EMBL/GenBank/DDBJ databases">
        <title>Deep-cultivation of Planctomycetes and their phenomic and genomic characterization uncovers novel biology.</title>
        <authorList>
            <person name="Wiegand S."/>
            <person name="Jogler M."/>
            <person name="Boedeker C."/>
            <person name="Pinto D."/>
            <person name="Vollmers J."/>
            <person name="Rivas-Marin E."/>
            <person name="Kohn T."/>
            <person name="Peeters S.H."/>
            <person name="Heuer A."/>
            <person name="Rast P."/>
            <person name="Oberbeckmann S."/>
            <person name="Bunk B."/>
            <person name="Jeske O."/>
            <person name="Meyerdierks A."/>
            <person name="Storesund J.E."/>
            <person name="Kallscheuer N."/>
            <person name="Luecker S."/>
            <person name="Lage O.M."/>
            <person name="Pohl T."/>
            <person name="Merkel B.J."/>
            <person name="Hornburger P."/>
            <person name="Mueller R.-W."/>
            <person name="Bruemmer F."/>
            <person name="Labrenz M."/>
            <person name="Spormann A.M."/>
            <person name="Op den Camp H."/>
            <person name="Overmann J."/>
            <person name="Amann R."/>
            <person name="Jetten M.S.M."/>
            <person name="Mascher T."/>
            <person name="Medema M.H."/>
            <person name="Devos D.P."/>
            <person name="Kaster A.-K."/>
            <person name="Ovreas L."/>
            <person name="Rohde M."/>
            <person name="Galperin M.Y."/>
            <person name="Jogler C."/>
        </authorList>
    </citation>
    <scope>NUCLEOTIDE SEQUENCE [LARGE SCALE GENOMIC DNA]</scope>
    <source>
        <strain evidence="10 11">Mal48</strain>
    </source>
</reference>
<dbReference type="SUPFAM" id="SSF47384">
    <property type="entry name" value="Homodimeric domain of signal transducing histidine kinase"/>
    <property type="match status" value="1"/>
</dbReference>
<dbReference type="SMART" id="SM00387">
    <property type="entry name" value="HATPase_c"/>
    <property type="match status" value="1"/>
</dbReference>
<dbReference type="InterPro" id="IPR004358">
    <property type="entry name" value="Sig_transdc_His_kin-like_C"/>
</dbReference>
<dbReference type="InterPro" id="IPR036097">
    <property type="entry name" value="HisK_dim/P_sf"/>
</dbReference>
<dbReference type="CDD" id="cd00075">
    <property type="entry name" value="HATPase"/>
    <property type="match status" value="1"/>
</dbReference>
<dbReference type="InterPro" id="IPR003661">
    <property type="entry name" value="HisK_dim/P_dom"/>
</dbReference>
<dbReference type="EC" id="2.7.13.3" evidence="2"/>
<keyword evidence="6" id="KW-0418">Kinase</keyword>
<dbReference type="Gene3D" id="3.30.565.10">
    <property type="entry name" value="Histidine kinase-like ATPase, C-terminal domain"/>
    <property type="match status" value="1"/>
</dbReference>
<keyword evidence="5" id="KW-0547">Nucleotide-binding</keyword>
<protein>
    <recommendedName>
        <fullName evidence="2">histidine kinase</fullName>
        <ecNumber evidence="2">2.7.13.3</ecNumber>
    </recommendedName>
</protein>
<feature type="domain" description="Histidine kinase" evidence="9">
    <location>
        <begin position="126"/>
        <end position="351"/>
    </location>
</feature>
<evidence type="ECO:0000259" key="9">
    <source>
        <dbReference type="PROSITE" id="PS50109"/>
    </source>
</evidence>
<keyword evidence="3" id="KW-0597">Phosphoprotein</keyword>
<organism evidence="10 11">
    <name type="scientific">Thalassoglobus polymorphus</name>
    <dbReference type="NCBI Taxonomy" id="2527994"/>
    <lineage>
        <taxon>Bacteria</taxon>
        <taxon>Pseudomonadati</taxon>
        <taxon>Planctomycetota</taxon>
        <taxon>Planctomycetia</taxon>
        <taxon>Planctomycetales</taxon>
        <taxon>Planctomycetaceae</taxon>
        <taxon>Thalassoglobus</taxon>
    </lineage>
</organism>
<dbReference type="Pfam" id="PF00512">
    <property type="entry name" value="HisKA"/>
    <property type="match status" value="1"/>
</dbReference>
<dbReference type="InterPro" id="IPR003594">
    <property type="entry name" value="HATPase_dom"/>
</dbReference>
<dbReference type="PANTHER" id="PTHR43065:SF10">
    <property type="entry name" value="PEROXIDE STRESS-ACTIVATED HISTIDINE KINASE MAK3"/>
    <property type="match status" value="1"/>
</dbReference>
<sequence length="354" mass="39400">MLEECIFVWRNSFTRQGEFSYIDQQHKIVRSTFPGSVPTESLLTSVQSALPQPALDDAPDKGTQWHWLELNLDGTTIGYVGIDDAIRVEVPASWLSISAKLLATALTWEWNLREQKLTALGEYAAGAGHEINNPLAAIQGRTAQLLQNETDPHRQQLLQTIGSQTYRIRDMIGDSMLFAHPPALKLAELDLTQLIETVVHQFLDEFHRREISLWGNRDKNTKVTGDETQLSVVIAELIRNSLNAVDDGGRIEIDCYRENGSGPLSSDPVSDNDSAGSSNILLRIADNGCGFTPEQKQHCFDPFYSGREAGRGLGFGLSKCWRIVTQHHGTIAFSETASGLTEFHVCLPEKFHEK</sequence>
<keyword evidence="8" id="KW-0902">Two-component regulatory system</keyword>
<dbReference type="PROSITE" id="PS50109">
    <property type="entry name" value="HIS_KIN"/>
    <property type="match status" value="1"/>
</dbReference>
<dbReference type="SMART" id="SM00388">
    <property type="entry name" value="HisKA"/>
    <property type="match status" value="1"/>
</dbReference>
<dbReference type="Proteomes" id="UP000315724">
    <property type="component" value="Chromosome"/>
</dbReference>
<dbReference type="EMBL" id="CP036267">
    <property type="protein sequence ID" value="QDT31357.1"/>
    <property type="molecule type" value="Genomic_DNA"/>
</dbReference>
<dbReference type="InterPro" id="IPR005467">
    <property type="entry name" value="His_kinase_dom"/>
</dbReference>
<gene>
    <name evidence="10" type="primary">zraS_1</name>
    <name evidence="10" type="ORF">Mal48_05900</name>
</gene>
<evidence type="ECO:0000256" key="8">
    <source>
        <dbReference type="ARBA" id="ARBA00023012"/>
    </source>
</evidence>
<keyword evidence="11" id="KW-1185">Reference proteome</keyword>
<evidence type="ECO:0000256" key="7">
    <source>
        <dbReference type="ARBA" id="ARBA00022840"/>
    </source>
</evidence>
<evidence type="ECO:0000313" key="10">
    <source>
        <dbReference type="EMBL" id="QDT31357.1"/>
    </source>
</evidence>
<name>A0A517QIG4_9PLAN</name>
<dbReference type="PANTHER" id="PTHR43065">
    <property type="entry name" value="SENSOR HISTIDINE KINASE"/>
    <property type="match status" value="1"/>
</dbReference>
<evidence type="ECO:0000256" key="6">
    <source>
        <dbReference type="ARBA" id="ARBA00022777"/>
    </source>
</evidence>
<evidence type="ECO:0000256" key="1">
    <source>
        <dbReference type="ARBA" id="ARBA00000085"/>
    </source>
</evidence>
<dbReference type="InterPro" id="IPR036890">
    <property type="entry name" value="HATPase_C_sf"/>
</dbReference>
<dbReference type="KEGG" id="tpol:Mal48_05900"/>